<dbReference type="GeneID" id="111825808"/>
<dbReference type="PANTHER" id="PTHR15001">
    <property type="entry name" value="BETA-DEFENSIN 123-RELATED"/>
    <property type="match status" value="1"/>
</dbReference>
<dbReference type="Ensembl" id="ENSMLUT00000023385.1">
    <property type="protein sequence ID" value="ENSMLUP00000017157.1"/>
    <property type="gene ID" value="ENSMLUG00000028144.1"/>
</dbReference>
<comment type="similarity">
    <text evidence="2 9">Belongs to the beta-defensin family.</text>
</comment>
<evidence type="ECO:0000256" key="5">
    <source>
        <dbReference type="ARBA" id="ARBA00022729"/>
    </source>
</evidence>
<name>G1Q0C5_MYOLU</name>
<proteinExistence type="inferred from homology"/>
<reference evidence="11" key="3">
    <citation type="submission" date="2025-09" db="UniProtKB">
        <authorList>
            <consortium name="Ensembl"/>
        </authorList>
    </citation>
    <scope>IDENTIFICATION</scope>
</reference>
<feature type="domain" description="Beta-defensin" evidence="10">
    <location>
        <begin position="34"/>
        <end position="63"/>
    </location>
</feature>
<keyword evidence="12" id="KW-1185">Reference proteome</keyword>
<dbReference type="GO" id="GO:0045087">
    <property type="term" value="P:innate immune response"/>
    <property type="evidence" value="ECO:0007669"/>
    <property type="project" value="InterPro"/>
</dbReference>
<sequence>MRTLILVLVVLVLLSYVPPVRSGVNAYIRGLFSTCWRGKGFCRKTCRKKEEYHIFCESQFLCCVNPKFLPAIVGK</sequence>
<evidence type="ECO:0000256" key="6">
    <source>
        <dbReference type="ARBA" id="ARBA00022940"/>
    </source>
</evidence>
<dbReference type="InParanoid" id="G1Q0C5"/>
<evidence type="ECO:0000256" key="7">
    <source>
        <dbReference type="ARBA" id="ARBA00023022"/>
    </source>
</evidence>
<keyword evidence="7 9" id="KW-0044">Antibiotic</keyword>
<dbReference type="GO" id="GO:0005576">
    <property type="term" value="C:extracellular region"/>
    <property type="evidence" value="ECO:0007669"/>
    <property type="project" value="UniProtKB-SubCell"/>
</dbReference>
<accession>G1Q0C5</accession>
<dbReference type="CTD" id="613209"/>
<dbReference type="eggNOG" id="ENOG502TF02">
    <property type="taxonomic scope" value="Eukaryota"/>
</dbReference>
<dbReference type="HOGENOM" id="CLU_181906_3_0_1"/>
<dbReference type="EMBL" id="AAPE02001917">
    <property type="status" value="NOT_ANNOTATED_CDS"/>
    <property type="molecule type" value="Genomic_DNA"/>
</dbReference>
<reference evidence="11 12" key="1">
    <citation type="journal article" date="2011" name="Nature">
        <title>A high-resolution map of human evolutionary constraint using 29 mammals.</title>
        <authorList>
            <person name="Lindblad-Toh K."/>
            <person name="Garber M."/>
            <person name="Zuk O."/>
            <person name="Lin M.F."/>
            <person name="Parker B.J."/>
            <person name="Washietl S."/>
            <person name="Kheradpour P."/>
            <person name="Ernst J."/>
            <person name="Jordan G."/>
            <person name="Mauceli E."/>
            <person name="Ward L.D."/>
            <person name="Lowe C.B."/>
            <person name="Holloway A.K."/>
            <person name="Clamp M."/>
            <person name="Gnerre S."/>
            <person name="Alfoldi J."/>
            <person name="Beal K."/>
            <person name="Chang J."/>
            <person name="Clawson H."/>
            <person name="Cuff J."/>
            <person name="Di Palma F."/>
            <person name="Fitzgerald S."/>
            <person name="Flicek P."/>
            <person name="Guttman M."/>
            <person name="Hubisz M.J."/>
            <person name="Jaffe D.B."/>
            <person name="Jungreis I."/>
            <person name="Kent W.J."/>
            <person name="Kostka D."/>
            <person name="Lara M."/>
            <person name="Martins A.L."/>
            <person name="Massingham T."/>
            <person name="Moltke I."/>
            <person name="Raney B.J."/>
            <person name="Rasmussen M.D."/>
            <person name="Robinson J."/>
            <person name="Stark A."/>
            <person name="Vilella A.J."/>
            <person name="Wen J."/>
            <person name="Xie X."/>
            <person name="Zody M.C."/>
            <person name="Baldwin J."/>
            <person name="Bloom T."/>
            <person name="Chin C.W."/>
            <person name="Heiman D."/>
            <person name="Nicol R."/>
            <person name="Nusbaum C."/>
            <person name="Young S."/>
            <person name="Wilkinson J."/>
            <person name="Worley K.C."/>
            <person name="Kovar C.L."/>
            <person name="Muzny D.M."/>
            <person name="Gibbs R.A."/>
            <person name="Cree A."/>
            <person name="Dihn H.H."/>
            <person name="Fowler G."/>
            <person name="Jhangiani S."/>
            <person name="Joshi V."/>
            <person name="Lee S."/>
            <person name="Lewis L.R."/>
            <person name="Nazareth L.V."/>
            <person name="Okwuonu G."/>
            <person name="Santibanez J."/>
            <person name="Warren W.C."/>
            <person name="Mardis E.R."/>
            <person name="Weinstock G.M."/>
            <person name="Wilson R.K."/>
            <person name="Delehaunty K."/>
            <person name="Dooling D."/>
            <person name="Fronik C."/>
            <person name="Fulton L."/>
            <person name="Fulton B."/>
            <person name="Graves T."/>
            <person name="Minx P."/>
            <person name="Sodergren E."/>
            <person name="Birney E."/>
            <person name="Margulies E.H."/>
            <person name="Herrero J."/>
            <person name="Green E.D."/>
            <person name="Haussler D."/>
            <person name="Siepel A."/>
            <person name="Goldman N."/>
            <person name="Pollard K.S."/>
            <person name="Pedersen J.S."/>
            <person name="Lander E.S."/>
            <person name="Kellis M."/>
        </authorList>
    </citation>
    <scope>NUCLEOTIDE SEQUENCE [LARGE SCALE GENOMIC DNA]</scope>
</reference>
<evidence type="ECO:0000256" key="3">
    <source>
        <dbReference type="ARBA" id="ARBA00022525"/>
    </source>
</evidence>
<dbReference type="Gene3D" id="3.10.360.10">
    <property type="entry name" value="Antimicrobial Peptide, Beta-defensin 2, Chain A"/>
    <property type="match status" value="1"/>
</dbReference>
<dbReference type="InterPro" id="IPR050544">
    <property type="entry name" value="Beta-defensin"/>
</dbReference>
<dbReference type="KEGG" id="mlf:111825808"/>
<evidence type="ECO:0000259" key="10">
    <source>
        <dbReference type="Pfam" id="PF13841"/>
    </source>
</evidence>
<reference evidence="11" key="2">
    <citation type="submission" date="2025-08" db="UniProtKB">
        <authorList>
            <consortium name="Ensembl"/>
        </authorList>
    </citation>
    <scope>IDENTIFICATION</scope>
</reference>
<dbReference type="GeneTree" id="ENSGT00530000064429"/>
<dbReference type="RefSeq" id="XP_023608819.1">
    <property type="nucleotide sequence ID" value="XM_023753051.1"/>
</dbReference>
<evidence type="ECO:0000256" key="4">
    <source>
        <dbReference type="ARBA" id="ARBA00022529"/>
    </source>
</evidence>
<comment type="function">
    <text evidence="9">Has antibacterial activity.</text>
</comment>
<keyword evidence="3 9" id="KW-0964">Secreted</keyword>
<evidence type="ECO:0000256" key="9">
    <source>
        <dbReference type="RuleBase" id="RU231113"/>
    </source>
</evidence>
<evidence type="ECO:0000256" key="8">
    <source>
        <dbReference type="ARBA" id="ARBA00023157"/>
    </source>
</evidence>
<evidence type="ECO:0000313" key="12">
    <source>
        <dbReference type="Proteomes" id="UP000001074"/>
    </source>
</evidence>
<organism evidence="11 12">
    <name type="scientific">Myotis lucifugus</name>
    <name type="common">Little brown bat</name>
    <dbReference type="NCBI Taxonomy" id="59463"/>
    <lineage>
        <taxon>Eukaryota</taxon>
        <taxon>Metazoa</taxon>
        <taxon>Chordata</taxon>
        <taxon>Craniata</taxon>
        <taxon>Vertebrata</taxon>
        <taxon>Euteleostomi</taxon>
        <taxon>Mammalia</taxon>
        <taxon>Eutheria</taxon>
        <taxon>Laurasiatheria</taxon>
        <taxon>Chiroptera</taxon>
        <taxon>Yangochiroptera</taxon>
        <taxon>Vespertilionidae</taxon>
        <taxon>Myotis</taxon>
    </lineage>
</organism>
<dbReference type="OrthoDB" id="9534593at2759"/>
<evidence type="ECO:0000256" key="1">
    <source>
        <dbReference type="ARBA" id="ARBA00004613"/>
    </source>
</evidence>
<gene>
    <name evidence="11" type="primary">DEFB135</name>
</gene>
<keyword evidence="8" id="KW-1015">Disulfide bond</keyword>
<dbReference type="PANTHER" id="PTHR15001:SF10">
    <property type="entry name" value="BETA-DEFENSIN 135"/>
    <property type="match status" value="1"/>
</dbReference>
<dbReference type="Pfam" id="PF13841">
    <property type="entry name" value="Defensin_beta_2"/>
    <property type="match status" value="1"/>
</dbReference>
<comment type="subcellular location">
    <subcellularLocation>
        <location evidence="1 9">Secreted</location>
    </subcellularLocation>
</comment>
<evidence type="ECO:0000313" key="11">
    <source>
        <dbReference type="Ensembl" id="ENSMLUP00000017157.1"/>
    </source>
</evidence>
<keyword evidence="5 9" id="KW-0732">Signal</keyword>
<dbReference type="AlphaFoldDB" id="G1Q0C5"/>
<keyword evidence="6 9" id="KW-0211">Defensin</keyword>
<dbReference type="Proteomes" id="UP000001074">
    <property type="component" value="Unassembled WGS sequence"/>
</dbReference>
<dbReference type="OMA" id="NTCWRTK"/>
<protein>
    <recommendedName>
        <fullName evidence="9">Beta-defensin</fullName>
    </recommendedName>
</protein>
<dbReference type="STRING" id="59463.ENSMLUP00000017157"/>
<keyword evidence="4 9" id="KW-0929">Antimicrobial</keyword>
<feature type="signal peptide" evidence="9">
    <location>
        <begin position="1"/>
        <end position="22"/>
    </location>
</feature>
<dbReference type="InterPro" id="IPR025933">
    <property type="entry name" value="Beta_defensin_dom"/>
</dbReference>
<dbReference type="GO" id="GO:0042742">
    <property type="term" value="P:defense response to bacterium"/>
    <property type="evidence" value="ECO:0007669"/>
    <property type="project" value="UniProtKB-UniRule"/>
</dbReference>
<evidence type="ECO:0000256" key="2">
    <source>
        <dbReference type="ARBA" id="ARBA00007371"/>
    </source>
</evidence>
<feature type="chain" id="PRO_5005131062" description="Beta-defensin" evidence="9">
    <location>
        <begin position="23"/>
        <end position="75"/>
    </location>
</feature>